<keyword evidence="3" id="KW-1185">Reference proteome</keyword>
<name>A0A4R7CEZ0_9HYPH</name>
<sequence>MAQVLIRNVDEDTVESYRQKAKIKGISLEQELRNLLEAHKPFTPDERLAVSRAIRAKQKGVAPSLTLDEIREGLM</sequence>
<accession>A0A4R7CEZ0</accession>
<dbReference type="EMBL" id="SNZR01000001">
    <property type="protein sequence ID" value="TDR95902.1"/>
    <property type="molecule type" value="Genomic_DNA"/>
</dbReference>
<reference evidence="2 3" key="1">
    <citation type="submission" date="2019-03" db="EMBL/GenBank/DDBJ databases">
        <title>Genomic Encyclopedia of Type Strains, Phase IV (KMG-IV): sequencing the most valuable type-strain genomes for metagenomic binning, comparative biology and taxonomic classification.</title>
        <authorList>
            <person name="Goeker M."/>
        </authorList>
    </citation>
    <scope>NUCLEOTIDE SEQUENCE [LARGE SCALE GENOMIC DNA]</scope>
    <source>
        <strain evidence="2 3">DSM 25903</strain>
    </source>
</reference>
<evidence type="ECO:0000313" key="2">
    <source>
        <dbReference type="EMBL" id="TDR95902.1"/>
    </source>
</evidence>
<dbReference type="AlphaFoldDB" id="A0A4R7CEZ0"/>
<gene>
    <name evidence="2" type="ORF">EV668_0016</name>
</gene>
<dbReference type="Proteomes" id="UP000295122">
    <property type="component" value="Unassembled WGS sequence"/>
</dbReference>
<dbReference type="OrthoDB" id="2389872at2"/>
<evidence type="ECO:0000313" key="3">
    <source>
        <dbReference type="Proteomes" id="UP000295122"/>
    </source>
</evidence>
<dbReference type="SUPFAM" id="SSF47598">
    <property type="entry name" value="Ribbon-helix-helix"/>
    <property type="match status" value="1"/>
</dbReference>
<feature type="domain" description="Antitoxin FitA-like ribbon-helix-helix" evidence="1">
    <location>
        <begin position="2"/>
        <end position="38"/>
    </location>
</feature>
<dbReference type="Pfam" id="PF22513">
    <property type="entry name" value="FitA-like_RHH"/>
    <property type="match status" value="1"/>
</dbReference>
<organism evidence="2 3">
    <name type="scientific">Enterovirga rhinocerotis</name>
    <dbReference type="NCBI Taxonomy" id="1339210"/>
    <lineage>
        <taxon>Bacteria</taxon>
        <taxon>Pseudomonadati</taxon>
        <taxon>Pseudomonadota</taxon>
        <taxon>Alphaproteobacteria</taxon>
        <taxon>Hyphomicrobiales</taxon>
        <taxon>Methylobacteriaceae</taxon>
        <taxon>Enterovirga</taxon>
    </lineage>
</organism>
<dbReference type="InterPro" id="IPR010985">
    <property type="entry name" value="Ribbon_hlx_hlx"/>
</dbReference>
<dbReference type="RefSeq" id="WP_133767823.1">
    <property type="nucleotide sequence ID" value="NZ_SNZR01000001.1"/>
</dbReference>
<dbReference type="InterPro" id="IPR053853">
    <property type="entry name" value="FitA-like_RHH"/>
</dbReference>
<protein>
    <recommendedName>
        <fullName evidence="1">Antitoxin FitA-like ribbon-helix-helix domain-containing protein</fullName>
    </recommendedName>
</protein>
<evidence type="ECO:0000259" key="1">
    <source>
        <dbReference type="Pfam" id="PF22513"/>
    </source>
</evidence>
<dbReference type="GO" id="GO:0006355">
    <property type="term" value="P:regulation of DNA-templated transcription"/>
    <property type="evidence" value="ECO:0007669"/>
    <property type="project" value="InterPro"/>
</dbReference>
<comment type="caution">
    <text evidence="2">The sequence shown here is derived from an EMBL/GenBank/DDBJ whole genome shotgun (WGS) entry which is preliminary data.</text>
</comment>
<proteinExistence type="predicted"/>